<feature type="compositionally biased region" description="Basic and acidic residues" evidence="1">
    <location>
        <begin position="90"/>
        <end position="116"/>
    </location>
</feature>
<dbReference type="Proteomes" id="UP001430953">
    <property type="component" value="Unassembled WGS sequence"/>
</dbReference>
<accession>A0AAW2G5H3</accession>
<protein>
    <submittedName>
        <fullName evidence="2">Uncharacterized protein</fullName>
    </submittedName>
</protein>
<proteinExistence type="predicted"/>
<gene>
    <name evidence="2" type="ORF">PUN28_007463</name>
</gene>
<evidence type="ECO:0000313" key="3">
    <source>
        <dbReference type="Proteomes" id="UP001430953"/>
    </source>
</evidence>
<sequence>MSFQSLNSQFRIRILKLASHDAGNCRAEERRIVRWRKILIRFRQSSRSPSLPFLLSRIVPLRRRRPRSISDRHASTSATQFAGANTRRLAPNERNARDVARDDGHRRKRGEREGGKQALFKCREEEREIRNYCPLISFTI</sequence>
<organism evidence="2 3">
    <name type="scientific">Cardiocondyla obscurior</name>
    <dbReference type="NCBI Taxonomy" id="286306"/>
    <lineage>
        <taxon>Eukaryota</taxon>
        <taxon>Metazoa</taxon>
        <taxon>Ecdysozoa</taxon>
        <taxon>Arthropoda</taxon>
        <taxon>Hexapoda</taxon>
        <taxon>Insecta</taxon>
        <taxon>Pterygota</taxon>
        <taxon>Neoptera</taxon>
        <taxon>Endopterygota</taxon>
        <taxon>Hymenoptera</taxon>
        <taxon>Apocrita</taxon>
        <taxon>Aculeata</taxon>
        <taxon>Formicoidea</taxon>
        <taxon>Formicidae</taxon>
        <taxon>Myrmicinae</taxon>
        <taxon>Cardiocondyla</taxon>
    </lineage>
</organism>
<comment type="caution">
    <text evidence="2">The sequence shown here is derived from an EMBL/GenBank/DDBJ whole genome shotgun (WGS) entry which is preliminary data.</text>
</comment>
<dbReference type="EMBL" id="JADYXP020000006">
    <property type="protein sequence ID" value="KAL0122778.1"/>
    <property type="molecule type" value="Genomic_DNA"/>
</dbReference>
<feature type="region of interest" description="Disordered" evidence="1">
    <location>
        <begin position="65"/>
        <end position="116"/>
    </location>
</feature>
<reference evidence="2 3" key="1">
    <citation type="submission" date="2023-03" db="EMBL/GenBank/DDBJ databases">
        <title>High recombination rates correlate with genetic variation in Cardiocondyla obscurior ants.</title>
        <authorList>
            <person name="Errbii M."/>
        </authorList>
    </citation>
    <scope>NUCLEOTIDE SEQUENCE [LARGE SCALE GENOMIC DNA]</scope>
    <source>
        <strain evidence="2">Alpha-2009</strain>
        <tissue evidence="2">Whole body</tissue>
    </source>
</reference>
<name>A0AAW2G5H3_9HYME</name>
<keyword evidence="3" id="KW-1185">Reference proteome</keyword>
<evidence type="ECO:0000256" key="1">
    <source>
        <dbReference type="SAM" id="MobiDB-lite"/>
    </source>
</evidence>
<dbReference type="AlphaFoldDB" id="A0AAW2G5H3"/>
<evidence type="ECO:0000313" key="2">
    <source>
        <dbReference type="EMBL" id="KAL0122778.1"/>
    </source>
</evidence>